<name>A0A7V3RFM1_9BACT</name>
<proteinExistence type="predicted"/>
<protein>
    <submittedName>
        <fullName evidence="1">Uncharacterized protein</fullName>
    </submittedName>
</protein>
<organism evidence="1">
    <name type="scientific">Mesoaciditoga lauensis</name>
    <dbReference type="NCBI Taxonomy" id="1495039"/>
    <lineage>
        <taxon>Bacteria</taxon>
        <taxon>Thermotogati</taxon>
        <taxon>Thermotogota</taxon>
        <taxon>Thermotogae</taxon>
        <taxon>Mesoaciditogales</taxon>
        <taxon>Mesoaciditogaceae</taxon>
        <taxon>Mesoaciditoga</taxon>
    </lineage>
</organism>
<dbReference type="EMBL" id="DTPE01000246">
    <property type="protein sequence ID" value="HGE75713.1"/>
    <property type="molecule type" value="Genomic_DNA"/>
</dbReference>
<comment type="caution">
    <text evidence="1">The sequence shown here is derived from an EMBL/GenBank/DDBJ whole genome shotgun (WGS) entry which is preliminary data.</text>
</comment>
<reference evidence="1" key="1">
    <citation type="journal article" date="2020" name="mSystems">
        <title>Genome- and Community-Level Interaction Insights into Carbon Utilization and Element Cycling Functions of Hydrothermarchaeota in Hydrothermal Sediment.</title>
        <authorList>
            <person name="Zhou Z."/>
            <person name="Liu Y."/>
            <person name="Xu W."/>
            <person name="Pan J."/>
            <person name="Luo Z.H."/>
            <person name="Li M."/>
        </authorList>
    </citation>
    <scope>NUCLEOTIDE SEQUENCE [LARGE SCALE GENOMIC DNA]</scope>
    <source>
        <strain evidence="1">SpSt-966</strain>
    </source>
</reference>
<sequence length="124" mass="14468">MYSYVQIEKTLSKAYREKLGEEKSPQKIQEIFSQNILTLLSKISDDFSVYEVPDIKLLPGKDIKYRLSERMKNDSHLSSIMKESDLPAIFDRWAKDASNRYMKLINDNDKTGTFKLPPKVSKMK</sequence>
<gene>
    <name evidence="1" type="ORF">ENX73_06265</name>
</gene>
<dbReference type="AlphaFoldDB" id="A0A7V3RFM1"/>
<evidence type="ECO:0000313" key="1">
    <source>
        <dbReference type="EMBL" id="HGE75713.1"/>
    </source>
</evidence>
<accession>A0A7V3RFM1</accession>